<evidence type="ECO:0008006" key="4">
    <source>
        <dbReference type="Google" id="ProtNLM"/>
    </source>
</evidence>
<comment type="caution">
    <text evidence="2">The sequence shown here is derived from an EMBL/GenBank/DDBJ whole genome shotgun (WGS) entry which is preliminary data.</text>
</comment>
<feature type="signal peptide" evidence="1">
    <location>
        <begin position="1"/>
        <end position="22"/>
    </location>
</feature>
<accession>A0A9Q0RJT2</accession>
<keyword evidence="3" id="KW-1185">Reference proteome</keyword>
<evidence type="ECO:0000313" key="2">
    <source>
        <dbReference type="EMBL" id="KAJ6216996.1"/>
    </source>
</evidence>
<feature type="chain" id="PRO_5040198679" description="Secreted protein" evidence="1">
    <location>
        <begin position="23"/>
        <end position="105"/>
    </location>
</feature>
<sequence>RKFYISPSFFFAFLALFIDTRSRLVELQSTVDWFTLTNLRSLVCSTPTFFFSSYSFTNIFNNEYTNLLPVPCIVPYYVLRTIITMKTLSLSGVRACVANQIKSYD</sequence>
<reference evidence="2" key="1">
    <citation type="submission" date="2022-12" db="EMBL/GenBank/DDBJ databases">
        <title>Genome assemblies of Blomia tropicalis.</title>
        <authorList>
            <person name="Cui Y."/>
        </authorList>
    </citation>
    <scope>NUCLEOTIDE SEQUENCE</scope>
    <source>
        <tissue evidence="2">Adult mites</tissue>
    </source>
</reference>
<dbReference type="Proteomes" id="UP001142055">
    <property type="component" value="Chromosome 3"/>
</dbReference>
<protein>
    <recommendedName>
        <fullName evidence="4">Secreted protein</fullName>
    </recommendedName>
</protein>
<proteinExistence type="predicted"/>
<evidence type="ECO:0000256" key="1">
    <source>
        <dbReference type="SAM" id="SignalP"/>
    </source>
</evidence>
<dbReference type="AlphaFoldDB" id="A0A9Q0RJT2"/>
<dbReference type="EMBL" id="JAPWDV010000003">
    <property type="protein sequence ID" value="KAJ6216996.1"/>
    <property type="molecule type" value="Genomic_DNA"/>
</dbReference>
<evidence type="ECO:0000313" key="3">
    <source>
        <dbReference type="Proteomes" id="UP001142055"/>
    </source>
</evidence>
<gene>
    <name evidence="2" type="ORF">RDWZM_008153</name>
</gene>
<keyword evidence="1" id="KW-0732">Signal</keyword>
<feature type="non-terminal residue" evidence="2">
    <location>
        <position position="1"/>
    </location>
</feature>
<name>A0A9Q0RJT2_BLOTA</name>
<organism evidence="2 3">
    <name type="scientific">Blomia tropicalis</name>
    <name type="common">Mite</name>
    <dbReference type="NCBI Taxonomy" id="40697"/>
    <lineage>
        <taxon>Eukaryota</taxon>
        <taxon>Metazoa</taxon>
        <taxon>Ecdysozoa</taxon>
        <taxon>Arthropoda</taxon>
        <taxon>Chelicerata</taxon>
        <taxon>Arachnida</taxon>
        <taxon>Acari</taxon>
        <taxon>Acariformes</taxon>
        <taxon>Sarcoptiformes</taxon>
        <taxon>Astigmata</taxon>
        <taxon>Glycyphagoidea</taxon>
        <taxon>Echimyopodidae</taxon>
        <taxon>Blomia</taxon>
    </lineage>
</organism>